<keyword evidence="7" id="KW-0479">Metal-binding</keyword>
<protein>
    <recommendedName>
        <fullName evidence="5 14">Adenine DNA glycosylase</fullName>
        <ecNumber evidence="4 14">3.2.2.31</ecNumber>
    </recommendedName>
</protein>
<dbReference type="InterPro" id="IPR011257">
    <property type="entry name" value="DNA_glycosylase"/>
</dbReference>
<evidence type="ECO:0000256" key="4">
    <source>
        <dbReference type="ARBA" id="ARBA00012045"/>
    </source>
</evidence>
<comment type="catalytic activity">
    <reaction evidence="1 14">
        <text>Hydrolyzes free adenine bases from 7,8-dihydro-8-oxoguanine:adenine mismatched double-stranded DNA, leaving an apurinic site.</text>
        <dbReference type="EC" id="3.2.2.31"/>
    </reaction>
</comment>
<dbReference type="GO" id="GO:0032357">
    <property type="term" value="F:oxidized purine DNA binding"/>
    <property type="evidence" value="ECO:0007669"/>
    <property type="project" value="TreeGrafter"/>
</dbReference>
<evidence type="ECO:0000256" key="5">
    <source>
        <dbReference type="ARBA" id="ARBA00022023"/>
    </source>
</evidence>
<sequence>MSFSSKIGNWFLQNKRDLPWRNTKNPYPIWLSEVMLQQTRVSQALPFYNKFIKRFPEICDLAAAEESEVLKLWQGLGYYSRGRNLHKAAKKICHELNGKFPTKFKELKKLPGVGEYTASAVASFAYQTPVAVVDGNVFRVVARFLGISTPINSTEGEKIFKEKAQLLLNKKQPDLHNQAIMEFGALHCTPKKPNCLFCPLQQECVAFQLNRVNELPVKIKKTKVKDLFIHYFIFENEAKDLLIQKRDFDGIWKNLYVFPSLEYTKKPTLEAVKQDFKSNFGWNAKIVRFDKKPKHHLLSHRKIQAYFWKVETPEKQFYLLKKQFNLQTTCLQTIKDYPVPVLIQNFIKAYISSS</sequence>
<dbReference type="InterPro" id="IPR000445">
    <property type="entry name" value="HhH_motif"/>
</dbReference>
<evidence type="ECO:0000256" key="12">
    <source>
        <dbReference type="ARBA" id="ARBA00023204"/>
    </source>
</evidence>
<comment type="caution">
    <text evidence="16">The sequence shown here is derived from an EMBL/GenBank/DDBJ whole genome shotgun (WGS) entry which is preliminary data.</text>
</comment>
<dbReference type="SUPFAM" id="SSF48150">
    <property type="entry name" value="DNA-glycosylase"/>
    <property type="match status" value="1"/>
</dbReference>
<evidence type="ECO:0000256" key="6">
    <source>
        <dbReference type="ARBA" id="ARBA00022485"/>
    </source>
</evidence>
<evidence type="ECO:0000256" key="11">
    <source>
        <dbReference type="ARBA" id="ARBA00023014"/>
    </source>
</evidence>
<evidence type="ECO:0000256" key="10">
    <source>
        <dbReference type="ARBA" id="ARBA00023004"/>
    </source>
</evidence>
<dbReference type="FunFam" id="1.10.340.30:FF:000002">
    <property type="entry name" value="Adenine DNA glycosylase"/>
    <property type="match status" value="1"/>
</dbReference>
<dbReference type="Gene3D" id="1.10.1670.10">
    <property type="entry name" value="Helix-hairpin-Helix base-excision DNA repair enzymes (C-terminal)"/>
    <property type="match status" value="1"/>
</dbReference>
<dbReference type="GO" id="GO:0051539">
    <property type="term" value="F:4 iron, 4 sulfur cluster binding"/>
    <property type="evidence" value="ECO:0007669"/>
    <property type="project" value="UniProtKB-UniRule"/>
</dbReference>
<organism evidence="16 17">
    <name type="scientific">Psychroflexus maritimus</name>
    <dbReference type="NCBI Taxonomy" id="2714865"/>
    <lineage>
        <taxon>Bacteria</taxon>
        <taxon>Pseudomonadati</taxon>
        <taxon>Bacteroidota</taxon>
        <taxon>Flavobacteriia</taxon>
        <taxon>Flavobacteriales</taxon>
        <taxon>Flavobacteriaceae</taxon>
        <taxon>Psychroflexus</taxon>
    </lineage>
</organism>
<dbReference type="GO" id="GO:0006298">
    <property type="term" value="P:mismatch repair"/>
    <property type="evidence" value="ECO:0007669"/>
    <property type="project" value="TreeGrafter"/>
</dbReference>
<dbReference type="InterPro" id="IPR029119">
    <property type="entry name" value="MutY_C"/>
</dbReference>
<comment type="similarity">
    <text evidence="3 14">Belongs to the Nth/MutY family.</text>
</comment>
<dbReference type="EMBL" id="JAANAS010000050">
    <property type="protein sequence ID" value="NGZ90030.1"/>
    <property type="molecule type" value="Genomic_DNA"/>
</dbReference>
<evidence type="ECO:0000256" key="1">
    <source>
        <dbReference type="ARBA" id="ARBA00000843"/>
    </source>
</evidence>
<keyword evidence="8 14" id="KW-0227">DNA damage</keyword>
<dbReference type="NCBIfam" id="TIGR01084">
    <property type="entry name" value="mutY"/>
    <property type="match status" value="1"/>
</dbReference>
<evidence type="ECO:0000256" key="13">
    <source>
        <dbReference type="ARBA" id="ARBA00023295"/>
    </source>
</evidence>
<dbReference type="InterPro" id="IPR023170">
    <property type="entry name" value="HhH_base_excis_C"/>
</dbReference>
<dbReference type="Pfam" id="PF14815">
    <property type="entry name" value="NUDIX_4"/>
    <property type="match status" value="1"/>
</dbReference>
<dbReference type="GO" id="GO:0006284">
    <property type="term" value="P:base-excision repair"/>
    <property type="evidence" value="ECO:0007669"/>
    <property type="project" value="UniProtKB-UniRule"/>
</dbReference>
<comment type="function">
    <text evidence="2">Adenine glycosylase active on G-A mispairs. MutY also corrects error-prone DNA synthesis past GO lesions which are due to the oxidatively damaged form of guanine: 7,8-dihydro-8-oxoguanine (8-oxo-dGTP).</text>
</comment>
<keyword evidence="12" id="KW-0234">DNA repair</keyword>
<comment type="cofactor">
    <cofactor evidence="14">
        <name>[4Fe-4S] cluster</name>
        <dbReference type="ChEBI" id="CHEBI:49883"/>
    </cofactor>
    <text evidence="14">Binds 1 [4Fe-4S] cluster.</text>
</comment>
<dbReference type="InterPro" id="IPR005760">
    <property type="entry name" value="A/G_AdeGlyc_MutY"/>
</dbReference>
<dbReference type="PANTHER" id="PTHR42944">
    <property type="entry name" value="ADENINE DNA GLYCOSYLASE"/>
    <property type="match status" value="1"/>
</dbReference>
<keyword evidence="6" id="KW-0004">4Fe-4S</keyword>
<evidence type="ECO:0000259" key="15">
    <source>
        <dbReference type="SMART" id="SM00478"/>
    </source>
</evidence>
<keyword evidence="17" id="KW-1185">Reference proteome</keyword>
<dbReference type="Gene3D" id="1.10.340.30">
    <property type="entry name" value="Hypothetical protein, domain 2"/>
    <property type="match status" value="1"/>
</dbReference>
<dbReference type="GO" id="GO:0046872">
    <property type="term" value="F:metal ion binding"/>
    <property type="evidence" value="ECO:0007669"/>
    <property type="project" value="UniProtKB-UniRule"/>
</dbReference>
<dbReference type="GO" id="GO:0035485">
    <property type="term" value="F:adenine/guanine mispair binding"/>
    <property type="evidence" value="ECO:0007669"/>
    <property type="project" value="TreeGrafter"/>
</dbReference>
<dbReference type="CDD" id="cd00056">
    <property type="entry name" value="ENDO3c"/>
    <property type="match status" value="1"/>
</dbReference>
<dbReference type="InterPro" id="IPR003265">
    <property type="entry name" value="HhH-GPD_domain"/>
</dbReference>
<evidence type="ECO:0000313" key="17">
    <source>
        <dbReference type="Proteomes" id="UP000643701"/>
    </source>
</evidence>
<keyword evidence="10 14" id="KW-0408">Iron</keyword>
<evidence type="ECO:0000256" key="14">
    <source>
        <dbReference type="RuleBase" id="RU365096"/>
    </source>
</evidence>
<dbReference type="Pfam" id="PF00730">
    <property type="entry name" value="HhH-GPD"/>
    <property type="match status" value="1"/>
</dbReference>
<proteinExistence type="inferred from homology"/>
<evidence type="ECO:0000256" key="7">
    <source>
        <dbReference type="ARBA" id="ARBA00022723"/>
    </source>
</evidence>
<accession>A0A967AIN3</accession>
<dbReference type="InterPro" id="IPR044298">
    <property type="entry name" value="MIG/MutY"/>
</dbReference>
<dbReference type="CDD" id="cd03431">
    <property type="entry name" value="NUDIX_DNA_Glycosylase_C-MutY"/>
    <property type="match status" value="1"/>
</dbReference>
<dbReference type="InterPro" id="IPR004036">
    <property type="entry name" value="Endonuclease-III-like_CS2"/>
</dbReference>
<reference evidence="16" key="1">
    <citation type="submission" date="2020-03" db="EMBL/GenBank/DDBJ databases">
        <title>Psychroflexus Maritimus sp. nov., isolate from marine sediment.</title>
        <authorList>
            <person name="Zhong Y.-L."/>
        </authorList>
    </citation>
    <scope>NUCLEOTIDE SEQUENCE</scope>
    <source>
        <strain evidence="16">C1</strain>
    </source>
</reference>
<evidence type="ECO:0000256" key="8">
    <source>
        <dbReference type="ARBA" id="ARBA00022763"/>
    </source>
</evidence>
<keyword evidence="13 14" id="KW-0326">Glycosidase</keyword>
<dbReference type="InterPro" id="IPR015797">
    <property type="entry name" value="NUDIX_hydrolase-like_dom_sf"/>
</dbReference>
<evidence type="ECO:0000256" key="3">
    <source>
        <dbReference type="ARBA" id="ARBA00008343"/>
    </source>
</evidence>
<dbReference type="GO" id="GO:0000701">
    <property type="term" value="F:purine-specific mismatch base pair DNA N-glycosylase activity"/>
    <property type="evidence" value="ECO:0007669"/>
    <property type="project" value="UniProtKB-EC"/>
</dbReference>
<dbReference type="AlphaFoldDB" id="A0A967AIN3"/>
<dbReference type="SUPFAM" id="SSF55811">
    <property type="entry name" value="Nudix"/>
    <property type="match status" value="1"/>
</dbReference>
<dbReference type="Pfam" id="PF00633">
    <property type="entry name" value="HHH"/>
    <property type="match status" value="1"/>
</dbReference>
<dbReference type="Proteomes" id="UP000643701">
    <property type="component" value="Unassembled WGS sequence"/>
</dbReference>
<dbReference type="PROSITE" id="PS01155">
    <property type="entry name" value="ENDONUCLEASE_III_2"/>
    <property type="match status" value="1"/>
</dbReference>
<dbReference type="RefSeq" id="WP_166400281.1">
    <property type="nucleotide sequence ID" value="NZ_JAANAS010000050.1"/>
</dbReference>
<gene>
    <name evidence="16" type="primary">mutY</name>
    <name evidence="16" type="ORF">G7034_07185</name>
</gene>
<dbReference type="SMART" id="SM00478">
    <property type="entry name" value="ENDO3c"/>
    <property type="match status" value="1"/>
</dbReference>
<dbReference type="GO" id="GO:0034039">
    <property type="term" value="F:8-oxo-7,8-dihydroguanine DNA N-glycosylase activity"/>
    <property type="evidence" value="ECO:0007669"/>
    <property type="project" value="TreeGrafter"/>
</dbReference>
<keyword evidence="11" id="KW-0411">Iron-sulfur</keyword>
<evidence type="ECO:0000313" key="16">
    <source>
        <dbReference type="EMBL" id="NGZ90030.1"/>
    </source>
</evidence>
<feature type="domain" description="HhH-GPD" evidence="15">
    <location>
        <begin position="35"/>
        <end position="186"/>
    </location>
</feature>
<name>A0A967AIN3_9FLAO</name>
<evidence type="ECO:0000256" key="9">
    <source>
        <dbReference type="ARBA" id="ARBA00022801"/>
    </source>
</evidence>
<dbReference type="PANTHER" id="PTHR42944:SF1">
    <property type="entry name" value="ADENINE DNA GLYCOSYLASE"/>
    <property type="match status" value="1"/>
</dbReference>
<keyword evidence="9" id="KW-0378">Hydrolase</keyword>
<dbReference type="Gene3D" id="3.90.79.10">
    <property type="entry name" value="Nucleoside Triphosphate Pyrophosphohydrolase"/>
    <property type="match status" value="1"/>
</dbReference>
<dbReference type="EC" id="3.2.2.31" evidence="4 14"/>
<evidence type="ECO:0000256" key="2">
    <source>
        <dbReference type="ARBA" id="ARBA00002933"/>
    </source>
</evidence>